<name>A0AAV0I8E4_9ROSI</name>
<organism evidence="1 3">
    <name type="scientific">Linum tenue</name>
    <dbReference type="NCBI Taxonomy" id="586396"/>
    <lineage>
        <taxon>Eukaryota</taxon>
        <taxon>Viridiplantae</taxon>
        <taxon>Streptophyta</taxon>
        <taxon>Embryophyta</taxon>
        <taxon>Tracheophyta</taxon>
        <taxon>Spermatophyta</taxon>
        <taxon>Magnoliopsida</taxon>
        <taxon>eudicotyledons</taxon>
        <taxon>Gunneridae</taxon>
        <taxon>Pentapetalae</taxon>
        <taxon>rosids</taxon>
        <taxon>fabids</taxon>
        <taxon>Malpighiales</taxon>
        <taxon>Linaceae</taxon>
        <taxon>Linum</taxon>
    </lineage>
</organism>
<reference evidence="1" key="1">
    <citation type="submission" date="2022-08" db="EMBL/GenBank/DDBJ databases">
        <authorList>
            <person name="Gutierrez-Valencia J."/>
        </authorList>
    </citation>
    <scope>NUCLEOTIDE SEQUENCE</scope>
</reference>
<accession>A0AAV0I8E4</accession>
<protein>
    <submittedName>
        <fullName evidence="1">Uncharacterized protein</fullName>
    </submittedName>
</protein>
<sequence>FLCHSPKKTLIYTAIPRTIPPIPLSAILVVESGDQKNTPSRDVSFGAGLILAVGRKGYKSRLERQAERETFERRTKQFEEQIEIQQSKLQTQDTKFEEMEASQHRLEATVRDLAARMAGNNN</sequence>
<comment type="caution">
    <text evidence="1">The sequence shown here is derived from an EMBL/GenBank/DDBJ whole genome shotgun (WGS) entry which is preliminary data.</text>
</comment>
<feature type="non-terminal residue" evidence="1">
    <location>
        <position position="1"/>
    </location>
</feature>
<dbReference type="EMBL" id="CAMGYJ010000003">
    <property type="protein sequence ID" value="CAI0393900.1"/>
    <property type="molecule type" value="Genomic_DNA"/>
</dbReference>
<dbReference type="Proteomes" id="UP001154282">
    <property type="component" value="Unassembled WGS sequence"/>
</dbReference>
<evidence type="ECO:0000313" key="2">
    <source>
        <dbReference type="EMBL" id="CAI0426686.1"/>
    </source>
</evidence>
<dbReference type="AlphaFoldDB" id="A0AAV0I8E4"/>
<evidence type="ECO:0000313" key="1">
    <source>
        <dbReference type="EMBL" id="CAI0393900.1"/>
    </source>
</evidence>
<evidence type="ECO:0000313" key="3">
    <source>
        <dbReference type="Proteomes" id="UP001154282"/>
    </source>
</evidence>
<gene>
    <name evidence="2" type="ORF">LITE_LOCUS20900</name>
    <name evidence="1" type="ORF">LITE_LOCUS8128</name>
</gene>
<proteinExistence type="predicted"/>
<dbReference type="EMBL" id="CAMGYJ010000005">
    <property type="protein sequence ID" value="CAI0426686.1"/>
    <property type="molecule type" value="Genomic_DNA"/>
</dbReference>
<keyword evidence="3" id="KW-1185">Reference proteome</keyword>